<dbReference type="EMBL" id="GGFJ01010995">
    <property type="protein sequence ID" value="MBW60136.1"/>
    <property type="molecule type" value="Transcribed_RNA"/>
</dbReference>
<sequence>MCYGKVPTLDLEGCLPAGEGAGNFPRNRNPSRTLQSAVTRSVLPQLHYHWTRYLPLIRGPAASLTPAVVPGGSTPVTATTTTLTTEPSVAAPAINQPNTIPSTPSQ</sequence>
<evidence type="ECO:0000256" key="1">
    <source>
        <dbReference type="SAM" id="MobiDB-lite"/>
    </source>
</evidence>
<organism evidence="2">
    <name type="scientific">Anopheles marajoara</name>
    <dbReference type="NCBI Taxonomy" id="58244"/>
    <lineage>
        <taxon>Eukaryota</taxon>
        <taxon>Metazoa</taxon>
        <taxon>Ecdysozoa</taxon>
        <taxon>Arthropoda</taxon>
        <taxon>Hexapoda</taxon>
        <taxon>Insecta</taxon>
        <taxon>Pterygota</taxon>
        <taxon>Neoptera</taxon>
        <taxon>Endopterygota</taxon>
        <taxon>Diptera</taxon>
        <taxon>Nematocera</taxon>
        <taxon>Culicoidea</taxon>
        <taxon>Culicidae</taxon>
        <taxon>Anophelinae</taxon>
        <taxon>Anopheles</taxon>
    </lineage>
</organism>
<feature type="region of interest" description="Disordered" evidence="1">
    <location>
        <begin position="83"/>
        <end position="106"/>
    </location>
</feature>
<feature type="compositionally biased region" description="Polar residues" evidence="1">
    <location>
        <begin position="95"/>
        <end position="106"/>
    </location>
</feature>
<evidence type="ECO:0000313" key="2">
    <source>
        <dbReference type="EMBL" id="MBW60136.1"/>
    </source>
</evidence>
<accession>A0A2M4C474</accession>
<name>A0A2M4C474_9DIPT</name>
<reference evidence="2" key="1">
    <citation type="submission" date="2018-01" db="EMBL/GenBank/DDBJ databases">
        <title>An insight into the sialome of Amazonian anophelines.</title>
        <authorList>
            <person name="Ribeiro J.M."/>
            <person name="Scarpassa V."/>
            <person name="Calvo E."/>
        </authorList>
    </citation>
    <scope>NUCLEOTIDE SEQUENCE</scope>
    <source>
        <tissue evidence="2">Salivary glands</tissue>
    </source>
</reference>
<dbReference type="AlphaFoldDB" id="A0A2M4C474"/>
<protein>
    <submittedName>
        <fullName evidence="2">Uncharacterized protein</fullName>
    </submittedName>
</protein>
<proteinExistence type="predicted"/>